<dbReference type="Pfam" id="PF00202">
    <property type="entry name" value="Aminotran_3"/>
    <property type="match status" value="1"/>
</dbReference>
<dbReference type="PROSITE" id="PS00600">
    <property type="entry name" value="AA_TRANSFER_CLASS_3"/>
    <property type="match status" value="1"/>
</dbReference>
<dbReference type="InterPro" id="IPR016084">
    <property type="entry name" value="Haem_Oase-like_multi-hlx"/>
</dbReference>
<protein>
    <submittedName>
        <fullName evidence="6">Diaminobutyrate--2-oxoglutarate aminotransferase</fullName>
    </submittedName>
</protein>
<dbReference type="InterPro" id="IPR015421">
    <property type="entry name" value="PyrdxlP-dep_Trfase_major"/>
</dbReference>
<dbReference type="PATRIC" id="fig|1393735.3.peg.700"/>
<reference evidence="6 7" key="1">
    <citation type="submission" date="2014-03" db="EMBL/GenBank/DDBJ databases">
        <title>Draft Genome of Photorhabdus temperata Meg1.</title>
        <authorList>
            <person name="Hurst S.G.IV."/>
            <person name="Morris K."/>
            <person name="Thomas K."/>
            <person name="Tisa L.S."/>
        </authorList>
    </citation>
    <scope>NUCLEOTIDE SEQUENCE [LARGE SCALE GENOMIC DNA]</scope>
    <source>
        <strain evidence="6 7">Meg1</strain>
    </source>
</reference>
<keyword evidence="3 6" id="KW-0032">Aminotransferase</keyword>
<dbReference type="InterPro" id="IPR015422">
    <property type="entry name" value="PyrdxlP-dep_Trfase_small"/>
</dbReference>
<proteinExistence type="inferred from homology"/>
<dbReference type="Gene3D" id="1.20.910.10">
    <property type="entry name" value="Heme oxygenase-like"/>
    <property type="match status" value="1"/>
</dbReference>
<organism evidence="6 7">
    <name type="scientific">Photorhabdus temperata subsp. temperata Meg1</name>
    <dbReference type="NCBI Taxonomy" id="1393735"/>
    <lineage>
        <taxon>Bacteria</taxon>
        <taxon>Pseudomonadati</taxon>
        <taxon>Pseudomonadota</taxon>
        <taxon>Gammaproteobacteria</taxon>
        <taxon>Enterobacterales</taxon>
        <taxon>Morganellaceae</taxon>
        <taxon>Photorhabdus</taxon>
    </lineage>
</organism>
<dbReference type="GO" id="GO:0047307">
    <property type="term" value="F:diaminobutyrate-pyruvate transaminase activity"/>
    <property type="evidence" value="ECO:0007669"/>
    <property type="project" value="InterPro"/>
</dbReference>
<dbReference type="Gene3D" id="3.40.640.10">
    <property type="entry name" value="Type I PLP-dependent aspartate aminotransferase-like (Major domain)"/>
    <property type="match status" value="1"/>
</dbReference>
<dbReference type="Pfam" id="PF14518">
    <property type="entry name" value="Haem_oxygenas_2"/>
    <property type="match status" value="1"/>
</dbReference>
<dbReference type="AlphaFoldDB" id="A0A081S0W3"/>
<comment type="cofactor">
    <cofactor evidence="1">
        <name>pyridoxal 5'-phosphate</name>
        <dbReference type="ChEBI" id="CHEBI:597326"/>
    </cofactor>
</comment>
<evidence type="ECO:0000313" key="7">
    <source>
        <dbReference type="Proteomes" id="UP000028002"/>
    </source>
</evidence>
<dbReference type="NCBIfam" id="NF006733">
    <property type="entry name" value="PRK09264.1"/>
    <property type="match status" value="1"/>
</dbReference>
<evidence type="ECO:0000256" key="3">
    <source>
        <dbReference type="ARBA" id="ARBA00022576"/>
    </source>
</evidence>
<dbReference type="SMART" id="SM01236">
    <property type="entry name" value="Haem_oxygenase_2"/>
    <property type="match status" value="1"/>
</dbReference>
<dbReference type="InterPro" id="IPR015424">
    <property type="entry name" value="PyrdxlP-dep_Trfase"/>
</dbReference>
<sequence length="667" mass="74383">MSVANETLSLLEKGDITRLTGGGLWDDWLDIDALNKLVYHPLLVAMREERLTLNGMRYFLIQHHHYSRNFTRFLYALVNHLVSHTDNLSDARHLMENLLEEIGVDGDGKMTHAELFQRSLQAIGGQPTSVPALAETEYFASSVLNYCRSDSVAEGLAAFCLGVEAIAPLIYKPVLDALIHLGIDEQGLEFFRLHEDHAITMMHILKKLTENNPELTQRVKEVGRNTILLRCHMFDAIYKKVQTEMTSDSNSFRTFENYESNVRSYCRDYPTIFNTASNALLIDNQGESWIDFLSGAGSLNYGHNNPLLKKSLLDYIQQDGITHSLDLYTDAKKSFIENFNHHILKPRNLHYRFQFTGPTGTNAVEAAMKIARKATGRSDIVAFTNAFHGMSLGALAATARENKRNAAGVPLNNIIRLPYDNFLGQDLASLDVLEKMLFSPGSGIDLPAAIILETIQGEGGVNIASVEWLRGVAKMAEENNIILIVDDIQTGCGRTGSFFSFEEAGLKPDIICLAKSLSGYGLPMSLVLLKPELDIWQPGEHNGTFRGNNLAFIGATKALDYWQDQGFLQGLEKKSILISDFLKELAQRHVQLICDIRGKGMMWGIECHNTHQASVIKREASQLGLIIETCGPQNRTIKLLPPLTIELSTLEQGLLLLEKAVDHASFH</sequence>
<dbReference type="InterPro" id="IPR012773">
    <property type="entry name" value="Ectoine_EctB"/>
</dbReference>
<comment type="similarity">
    <text evidence="2">Belongs to the class-III pyridoxal-phosphate-dependent aminotransferase family.</text>
</comment>
<dbReference type="InterPro" id="IPR004637">
    <property type="entry name" value="Dat"/>
</dbReference>
<dbReference type="RefSeq" id="WP_081858267.1">
    <property type="nucleotide sequence ID" value="NZ_CAWLUD010000006.1"/>
</dbReference>
<evidence type="ECO:0000256" key="4">
    <source>
        <dbReference type="ARBA" id="ARBA00022679"/>
    </source>
</evidence>
<comment type="caution">
    <text evidence="6">The sequence shown here is derived from an EMBL/GenBank/DDBJ whole genome shotgun (WGS) entry which is preliminary data.</text>
</comment>
<evidence type="ECO:0000256" key="5">
    <source>
        <dbReference type="ARBA" id="ARBA00022898"/>
    </source>
</evidence>
<dbReference type="Gene3D" id="3.90.1150.10">
    <property type="entry name" value="Aspartate Aminotransferase, domain 1"/>
    <property type="match status" value="1"/>
</dbReference>
<evidence type="ECO:0000313" key="6">
    <source>
        <dbReference type="EMBL" id="KER04566.1"/>
    </source>
</evidence>
<accession>A0A081S0W3</accession>
<evidence type="ECO:0000256" key="1">
    <source>
        <dbReference type="ARBA" id="ARBA00001933"/>
    </source>
</evidence>
<name>A0A081S0W3_PHOTE</name>
<dbReference type="SUPFAM" id="SSF48613">
    <property type="entry name" value="Heme oxygenase-like"/>
    <property type="match status" value="1"/>
</dbReference>
<dbReference type="PANTHER" id="PTHR43552:SF2">
    <property type="entry name" value="DIAMINOBUTYRATE--2-OXOGLUTARATE TRANSAMINASE"/>
    <property type="match status" value="1"/>
</dbReference>
<dbReference type="PANTHER" id="PTHR43552">
    <property type="entry name" value="DIAMINOBUTYRATE--2-OXOGLUTARATE AMINOTRANSFERASE"/>
    <property type="match status" value="1"/>
</dbReference>
<keyword evidence="4 6" id="KW-0808">Transferase</keyword>
<dbReference type="Proteomes" id="UP000028002">
    <property type="component" value="Unassembled WGS sequence"/>
</dbReference>
<dbReference type="NCBIfam" id="TIGR00709">
    <property type="entry name" value="dat"/>
    <property type="match status" value="1"/>
</dbReference>
<dbReference type="NCBIfam" id="TIGR02407">
    <property type="entry name" value="ectoine_ectB"/>
    <property type="match status" value="1"/>
</dbReference>
<dbReference type="GO" id="GO:0030170">
    <property type="term" value="F:pyridoxal phosphate binding"/>
    <property type="evidence" value="ECO:0007669"/>
    <property type="project" value="InterPro"/>
</dbReference>
<keyword evidence="5" id="KW-0663">Pyridoxal phosphate</keyword>
<dbReference type="InterPro" id="IPR049704">
    <property type="entry name" value="Aminotrans_3_PPA_site"/>
</dbReference>
<evidence type="ECO:0000256" key="2">
    <source>
        <dbReference type="ARBA" id="ARBA00008954"/>
    </source>
</evidence>
<dbReference type="EMBL" id="JGVH01000006">
    <property type="protein sequence ID" value="KER04566.1"/>
    <property type="molecule type" value="Genomic_DNA"/>
</dbReference>
<dbReference type="InterPro" id="IPR005814">
    <property type="entry name" value="Aminotrans_3"/>
</dbReference>
<gene>
    <name evidence="6" type="ORF">MEG1DRAFT_00689</name>
</gene>
<dbReference type="CDD" id="cd00610">
    <property type="entry name" value="OAT_like"/>
    <property type="match status" value="1"/>
</dbReference>
<dbReference type="SUPFAM" id="SSF53383">
    <property type="entry name" value="PLP-dependent transferases"/>
    <property type="match status" value="1"/>
</dbReference>
<dbReference type="GO" id="GO:0019491">
    <property type="term" value="P:ectoine biosynthetic process"/>
    <property type="evidence" value="ECO:0007669"/>
    <property type="project" value="InterPro"/>
</dbReference>